<dbReference type="AlphaFoldDB" id="A0A6C0JLF5"/>
<organism evidence="1">
    <name type="scientific">viral metagenome</name>
    <dbReference type="NCBI Taxonomy" id="1070528"/>
    <lineage>
        <taxon>unclassified sequences</taxon>
        <taxon>metagenomes</taxon>
        <taxon>organismal metagenomes</taxon>
    </lineage>
</organism>
<sequence length="137" mass="16138">MDDVTVRYYTLTIGERYRVVPPNIYKQIGETVFYGTCHRITSVPIYEQFIKVRFINLTDQFHEPLPENKTMVIDLISARPDDYGFMKLMDYDLTCEIKKHKKMKIPSLANLCRKRISYETRVEHQGTFVSDVIVGHN</sequence>
<protein>
    <submittedName>
        <fullName evidence="1">Uncharacterized protein</fullName>
    </submittedName>
</protein>
<reference evidence="1" key="1">
    <citation type="journal article" date="2020" name="Nature">
        <title>Giant virus diversity and host interactions through global metagenomics.</title>
        <authorList>
            <person name="Schulz F."/>
            <person name="Roux S."/>
            <person name="Paez-Espino D."/>
            <person name="Jungbluth S."/>
            <person name="Walsh D.A."/>
            <person name="Denef V.J."/>
            <person name="McMahon K.D."/>
            <person name="Konstantinidis K.T."/>
            <person name="Eloe-Fadrosh E.A."/>
            <person name="Kyrpides N.C."/>
            <person name="Woyke T."/>
        </authorList>
    </citation>
    <scope>NUCLEOTIDE SEQUENCE</scope>
    <source>
        <strain evidence="1">GVMAG-M-3300027736-24</strain>
    </source>
</reference>
<name>A0A6C0JLF5_9ZZZZ</name>
<evidence type="ECO:0000313" key="1">
    <source>
        <dbReference type="EMBL" id="QHU05590.1"/>
    </source>
</evidence>
<dbReference type="EMBL" id="MN740417">
    <property type="protein sequence ID" value="QHU05590.1"/>
    <property type="molecule type" value="Genomic_DNA"/>
</dbReference>
<accession>A0A6C0JLF5</accession>
<proteinExistence type="predicted"/>